<dbReference type="Proteomes" id="UP000626244">
    <property type="component" value="Unassembled WGS sequence"/>
</dbReference>
<dbReference type="EMBL" id="BMHB01000001">
    <property type="protein sequence ID" value="GGI13693.1"/>
    <property type="molecule type" value="Genomic_DNA"/>
</dbReference>
<dbReference type="SUPFAM" id="SSF158221">
    <property type="entry name" value="YnzC-like"/>
    <property type="match status" value="1"/>
</dbReference>
<feature type="compositionally biased region" description="Basic and acidic residues" evidence="3">
    <location>
        <begin position="12"/>
        <end position="24"/>
    </location>
</feature>
<protein>
    <recommendedName>
        <fullName evidence="2">UPF0291 protein GCM10007380_19190</fullName>
    </recommendedName>
</protein>
<sequence length="79" mass="9120">MVSPKTLNRINELSKKSKAEGLTPDEKIEQEKLRKEYLADFRSRMVDELTSIKIVDEKGNDITPAKLKIAKAIRKRNLH</sequence>
<evidence type="ECO:0000256" key="1">
    <source>
        <dbReference type="ARBA" id="ARBA00022490"/>
    </source>
</evidence>
<dbReference type="GO" id="GO:0005737">
    <property type="term" value="C:cytoplasm"/>
    <property type="evidence" value="ECO:0007669"/>
    <property type="project" value="UniProtKB-SubCell"/>
</dbReference>
<comment type="caution">
    <text evidence="4">The sequence shown here is derived from an EMBL/GenBank/DDBJ whole genome shotgun (WGS) entry which is preliminary data.</text>
</comment>
<feature type="compositionally biased region" description="Polar residues" evidence="3">
    <location>
        <begin position="1"/>
        <end position="11"/>
    </location>
</feature>
<accession>A0A8J3AG46</accession>
<proteinExistence type="inferred from homology"/>
<dbReference type="Pfam" id="PF05979">
    <property type="entry name" value="DUF896"/>
    <property type="match status" value="1"/>
</dbReference>
<organism evidence="4 5">
    <name type="scientific">Gottfriedia solisilvae</name>
    <dbReference type="NCBI Taxonomy" id="1516104"/>
    <lineage>
        <taxon>Bacteria</taxon>
        <taxon>Bacillati</taxon>
        <taxon>Bacillota</taxon>
        <taxon>Bacilli</taxon>
        <taxon>Bacillales</taxon>
        <taxon>Bacillaceae</taxon>
        <taxon>Gottfriedia</taxon>
    </lineage>
</organism>
<evidence type="ECO:0000313" key="5">
    <source>
        <dbReference type="Proteomes" id="UP000626244"/>
    </source>
</evidence>
<dbReference type="Gene3D" id="1.10.287.540">
    <property type="entry name" value="Helix hairpin bin"/>
    <property type="match status" value="1"/>
</dbReference>
<evidence type="ECO:0000313" key="4">
    <source>
        <dbReference type="EMBL" id="GGI13693.1"/>
    </source>
</evidence>
<name>A0A8J3AG46_9BACI</name>
<dbReference type="PANTHER" id="PTHR37300">
    <property type="entry name" value="UPF0291 PROTEIN CBO2609/CLC_2481"/>
    <property type="match status" value="1"/>
</dbReference>
<dbReference type="InterPro" id="IPR009242">
    <property type="entry name" value="DUF896"/>
</dbReference>
<dbReference type="PANTHER" id="PTHR37300:SF2">
    <property type="entry name" value="UPF0291 PROTEIN BC_1827"/>
    <property type="match status" value="1"/>
</dbReference>
<keyword evidence="1 2" id="KW-0963">Cytoplasm</keyword>
<keyword evidence="5" id="KW-1185">Reference proteome</keyword>
<feature type="region of interest" description="Disordered" evidence="3">
    <location>
        <begin position="1"/>
        <end position="24"/>
    </location>
</feature>
<dbReference type="OrthoDB" id="390105at2"/>
<dbReference type="RefSeq" id="WP_087998296.1">
    <property type="nucleotide sequence ID" value="NZ_BMHB01000001.1"/>
</dbReference>
<reference evidence="5" key="1">
    <citation type="journal article" date="2019" name="Int. J. Syst. Evol. Microbiol.">
        <title>The Global Catalogue of Microorganisms (GCM) 10K type strain sequencing project: providing services to taxonomists for standard genome sequencing and annotation.</title>
        <authorList>
            <consortium name="The Broad Institute Genomics Platform"/>
            <consortium name="The Broad Institute Genome Sequencing Center for Infectious Disease"/>
            <person name="Wu L."/>
            <person name="Ma J."/>
        </authorList>
    </citation>
    <scope>NUCLEOTIDE SEQUENCE [LARGE SCALE GENOMIC DNA]</scope>
    <source>
        <strain evidence="5">CGMCC 1.14993</strain>
    </source>
</reference>
<evidence type="ECO:0000256" key="3">
    <source>
        <dbReference type="SAM" id="MobiDB-lite"/>
    </source>
</evidence>
<comment type="subcellular location">
    <subcellularLocation>
        <location evidence="2">Cytoplasm</location>
    </subcellularLocation>
</comment>
<gene>
    <name evidence="4" type="ORF">GCM10007380_19190</name>
</gene>
<evidence type="ECO:0000256" key="2">
    <source>
        <dbReference type="HAMAP-Rule" id="MF_01103"/>
    </source>
</evidence>
<comment type="similarity">
    <text evidence="2">Belongs to the UPF0291 family.</text>
</comment>
<dbReference type="AlphaFoldDB" id="A0A8J3AG46"/>
<dbReference type="HAMAP" id="MF_01103">
    <property type="entry name" value="UPF0291"/>
    <property type="match status" value="1"/>
</dbReference>